<dbReference type="OrthoDB" id="5348882at2"/>
<dbReference type="RefSeq" id="WP_108558815.1">
    <property type="nucleotide sequence ID" value="NZ_MUXE01000007.1"/>
</dbReference>
<evidence type="ECO:0000313" key="3">
    <source>
        <dbReference type="Proteomes" id="UP000251135"/>
    </source>
</evidence>
<keyword evidence="1" id="KW-0732">Signal</keyword>
<dbReference type="Proteomes" id="UP000251135">
    <property type="component" value="Unassembled WGS sequence"/>
</dbReference>
<feature type="chain" id="PRO_5016578285" evidence="1">
    <location>
        <begin position="20"/>
        <end position="243"/>
    </location>
</feature>
<dbReference type="AlphaFoldDB" id="A0A363CZD2"/>
<feature type="signal peptide" evidence="1">
    <location>
        <begin position="1"/>
        <end position="19"/>
    </location>
</feature>
<reference evidence="2 3" key="1">
    <citation type="submission" date="2017-02" db="EMBL/GenBank/DDBJ databases">
        <title>Arcobacter caeni sp. nov, a new Arcobacter species isolated from reclaimed water.</title>
        <authorList>
            <person name="Figueras M.J."/>
            <person name="Perez-Cataluna A."/>
            <person name="Salas-Masso N."/>
        </authorList>
    </citation>
    <scope>NUCLEOTIDE SEQUENCE [LARGE SCALE GENOMIC DNA]</scope>
    <source>
        <strain evidence="2 3">RW17-10</strain>
    </source>
</reference>
<name>A0A363CZD2_9BACT</name>
<comment type="caution">
    <text evidence="2">The sequence shown here is derived from an EMBL/GenBank/DDBJ whole genome shotgun (WGS) entry which is preliminary data.</text>
</comment>
<organism evidence="2 3">
    <name type="scientific">Arcobacter caeni</name>
    <dbReference type="NCBI Taxonomy" id="1912877"/>
    <lineage>
        <taxon>Bacteria</taxon>
        <taxon>Pseudomonadati</taxon>
        <taxon>Campylobacterota</taxon>
        <taxon>Epsilonproteobacteria</taxon>
        <taxon>Campylobacterales</taxon>
        <taxon>Arcobacteraceae</taxon>
        <taxon>Arcobacter</taxon>
    </lineage>
</organism>
<gene>
    <name evidence="2" type="ORF">B0174_06260</name>
</gene>
<evidence type="ECO:0000313" key="2">
    <source>
        <dbReference type="EMBL" id="PUE64450.1"/>
    </source>
</evidence>
<dbReference type="EMBL" id="MUXE01000007">
    <property type="protein sequence ID" value="PUE64450.1"/>
    <property type="molecule type" value="Genomic_DNA"/>
</dbReference>
<protein>
    <submittedName>
        <fullName evidence="2">Uncharacterized protein</fullName>
    </submittedName>
</protein>
<evidence type="ECO:0000256" key="1">
    <source>
        <dbReference type="SAM" id="SignalP"/>
    </source>
</evidence>
<sequence length="243" mass="28206">MKTLFLFILTVILALNLNARENPFEPTDSFEDEVGKIVQMDENSVRKSMEETPYIKEMQEKMSNVTGQNKTKVEENINKAMPAVEPKTYSKKEVDTLIQKTQKQTEQKAKELVKKEVQKTTEPTQVVYVKPRSDVADDESLLTKTILPYLKVEYNDNKFIIHSEHKVSKKFSIDKENKIIIDYKGLVEFNTKKDSLESQSFKKIAVGNHKKEGYYRIAIELIDKPSKFEVDYKDDIITITKKN</sequence>
<accession>A0A363CZD2</accession>
<keyword evidence="3" id="KW-1185">Reference proteome</keyword>
<proteinExistence type="predicted"/>